<comment type="caution">
    <text evidence="1">The sequence shown here is derived from an EMBL/GenBank/DDBJ whole genome shotgun (WGS) entry which is preliminary data.</text>
</comment>
<dbReference type="Proteomes" id="UP000887458">
    <property type="component" value="Unassembled WGS sequence"/>
</dbReference>
<protein>
    <submittedName>
        <fullName evidence="1">Uncharacterized protein</fullName>
    </submittedName>
</protein>
<reference evidence="1 2" key="2">
    <citation type="journal article" date="2022" name="Mol. Biol. Evol.">
        <title>Comparative Genomics Reveals Insights into the Divergent Evolution of Astigmatic Mites and Household Pest Adaptations.</title>
        <authorList>
            <person name="Xiong Q."/>
            <person name="Wan A.T."/>
            <person name="Liu X."/>
            <person name="Fung C.S."/>
            <person name="Xiao X."/>
            <person name="Malainual N."/>
            <person name="Hou J."/>
            <person name="Wang L."/>
            <person name="Wang M."/>
            <person name="Yang K.Y."/>
            <person name="Cui Y."/>
            <person name="Leung E.L."/>
            <person name="Nong W."/>
            <person name="Shin S.K."/>
            <person name="Au S.W."/>
            <person name="Jeong K.Y."/>
            <person name="Chew F.T."/>
            <person name="Hui J.H."/>
            <person name="Leung T.F."/>
            <person name="Tungtrongchitr A."/>
            <person name="Zhong N."/>
            <person name="Liu Z."/>
            <person name="Tsui S.K."/>
        </authorList>
    </citation>
    <scope>NUCLEOTIDE SEQUENCE [LARGE SCALE GENOMIC DNA]</scope>
    <source>
        <strain evidence="1">Derp</strain>
    </source>
</reference>
<evidence type="ECO:0000313" key="1">
    <source>
        <dbReference type="EMBL" id="KAH9416587.1"/>
    </source>
</evidence>
<keyword evidence="2" id="KW-1185">Reference proteome</keyword>
<dbReference type="EMBL" id="NJHN03000090">
    <property type="protein sequence ID" value="KAH9416587.1"/>
    <property type="molecule type" value="Genomic_DNA"/>
</dbReference>
<organism evidence="1 2">
    <name type="scientific">Dermatophagoides pteronyssinus</name>
    <name type="common">European house dust mite</name>
    <dbReference type="NCBI Taxonomy" id="6956"/>
    <lineage>
        <taxon>Eukaryota</taxon>
        <taxon>Metazoa</taxon>
        <taxon>Ecdysozoa</taxon>
        <taxon>Arthropoda</taxon>
        <taxon>Chelicerata</taxon>
        <taxon>Arachnida</taxon>
        <taxon>Acari</taxon>
        <taxon>Acariformes</taxon>
        <taxon>Sarcoptiformes</taxon>
        <taxon>Astigmata</taxon>
        <taxon>Psoroptidia</taxon>
        <taxon>Analgoidea</taxon>
        <taxon>Pyroglyphidae</taxon>
        <taxon>Dermatophagoidinae</taxon>
        <taxon>Dermatophagoides</taxon>
    </lineage>
</organism>
<reference evidence="1 2" key="1">
    <citation type="journal article" date="2018" name="J. Allergy Clin. Immunol.">
        <title>High-quality assembly of Dermatophagoides pteronyssinus genome and transcriptome reveals a wide range of novel allergens.</title>
        <authorList>
            <person name="Liu X.Y."/>
            <person name="Yang K.Y."/>
            <person name="Wang M.Q."/>
            <person name="Kwok J.S."/>
            <person name="Zeng X."/>
            <person name="Yang Z."/>
            <person name="Xiao X.J."/>
            <person name="Lau C.P."/>
            <person name="Li Y."/>
            <person name="Huang Z.M."/>
            <person name="Ba J.G."/>
            <person name="Yim A.K."/>
            <person name="Ouyang C.Y."/>
            <person name="Ngai S.M."/>
            <person name="Chan T.F."/>
            <person name="Leung E.L."/>
            <person name="Liu L."/>
            <person name="Liu Z.G."/>
            <person name="Tsui S.K."/>
        </authorList>
    </citation>
    <scope>NUCLEOTIDE SEQUENCE [LARGE SCALE GENOMIC DNA]</scope>
    <source>
        <strain evidence="1">Derp</strain>
    </source>
</reference>
<sequence length="74" mass="8474">MVLVTILGFDGLQIYDDDFHRNVPKQHRENFSEKFSKSLGIFGKYITHFLHTVTPIKSVSFNASRNNCAQNGSR</sequence>
<evidence type="ECO:0000313" key="2">
    <source>
        <dbReference type="Proteomes" id="UP000887458"/>
    </source>
</evidence>
<accession>A0ABQ8J206</accession>
<proteinExistence type="predicted"/>
<name>A0ABQ8J206_DERPT</name>
<gene>
    <name evidence="1" type="ORF">DERP_009950</name>
</gene>